<keyword evidence="2 5" id="KW-0812">Transmembrane</keyword>
<dbReference type="GO" id="GO:0000822">
    <property type="term" value="F:inositol hexakisphosphate binding"/>
    <property type="evidence" value="ECO:0007669"/>
    <property type="project" value="TreeGrafter"/>
</dbReference>
<dbReference type="AlphaFoldDB" id="A0A9N9GL96"/>
<dbReference type="OrthoDB" id="9970435at2759"/>
<accession>A0A9N9GL96</accession>
<reference evidence="7" key="1">
    <citation type="submission" date="2021-06" db="EMBL/GenBank/DDBJ databases">
        <authorList>
            <person name="Kallberg Y."/>
            <person name="Tangrot J."/>
            <person name="Rosling A."/>
        </authorList>
    </citation>
    <scope>NUCLEOTIDE SEQUENCE</scope>
    <source>
        <strain evidence="7">CL551</strain>
    </source>
</reference>
<sequence length="389" mass="46399">FIFEFNPRNSLDYREFLEIPALMFLLLAGTMALESSMSLNPVSVYFPHILGAIFFSITFLPFNIFYYDARRWLMDALKRIVLAPLFRIEFRDFFVADGLNSLTFSMVNTQLLWRPFLHNIGCFGDNCVSTSQFIYTPLIAMLPPLWRLLQCFRRYHDTGRAYIHLINAGKYFSTIIMVYLSFLWHINEKSIGLFASFIGILIIASVYTFLWDVRMDWSLFMLNSSNFLLRDELAFKHHSFYYFAIISNLFLRFSWILNLTLPVEYTDKITMAYIIAFGEIFRRWQWIIIRVENEHIKNCVEYRAIKEMSLPFDHSFNKPSTTGKETSEFSERITMDNITDEPMDKEPSRKKLNRNSWKNIDHTYRDYEPRVVCNNEEEYENEEREMDDL</sequence>
<evidence type="ECO:0000313" key="7">
    <source>
        <dbReference type="EMBL" id="CAG8613981.1"/>
    </source>
</evidence>
<proteinExistence type="predicted"/>
<feature type="non-terminal residue" evidence="7">
    <location>
        <position position="389"/>
    </location>
</feature>
<evidence type="ECO:0000256" key="4">
    <source>
        <dbReference type="ARBA" id="ARBA00023136"/>
    </source>
</evidence>
<feature type="transmembrane region" description="Helical" evidence="5">
    <location>
        <begin position="161"/>
        <end position="184"/>
    </location>
</feature>
<feature type="domain" description="EXS" evidence="6">
    <location>
        <begin position="127"/>
        <end position="322"/>
    </location>
</feature>
<evidence type="ECO:0000256" key="3">
    <source>
        <dbReference type="ARBA" id="ARBA00022989"/>
    </source>
</evidence>
<evidence type="ECO:0000256" key="1">
    <source>
        <dbReference type="ARBA" id="ARBA00004141"/>
    </source>
</evidence>
<dbReference type="InterPro" id="IPR004342">
    <property type="entry name" value="EXS_C"/>
</dbReference>
<evidence type="ECO:0000313" key="8">
    <source>
        <dbReference type="Proteomes" id="UP000789342"/>
    </source>
</evidence>
<protein>
    <submittedName>
        <fullName evidence="7">14159_t:CDS:1</fullName>
    </submittedName>
</protein>
<dbReference type="PANTHER" id="PTHR10783:SF103">
    <property type="entry name" value="SOLUTE CARRIER FAMILY 53 MEMBER 1"/>
    <property type="match status" value="1"/>
</dbReference>
<dbReference type="PANTHER" id="PTHR10783">
    <property type="entry name" value="XENOTROPIC AND POLYTROPIC RETROVIRUS RECEPTOR 1-RELATED"/>
    <property type="match status" value="1"/>
</dbReference>
<keyword evidence="3 5" id="KW-1133">Transmembrane helix</keyword>
<comment type="subcellular location">
    <subcellularLocation>
        <location evidence="1">Membrane</location>
        <topology evidence="1">Multi-pass membrane protein</topology>
    </subcellularLocation>
</comment>
<gene>
    <name evidence="7" type="ORF">AMORRO_LOCUS8355</name>
</gene>
<feature type="transmembrane region" description="Helical" evidence="5">
    <location>
        <begin position="190"/>
        <end position="211"/>
    </location>
</feature>
<dbReference type="Pfam" id="PF03124">
    <property type="entry name" value="EXS"/>
    <property type="match status" value="1"/>
</dbReference>
<evidence type="ECO:0000256" key="2">
    <source>
        <dbReference type="ARBA" id="ARBA00022692"/>
    </source>
</evidence>
<feature type="transmembrane region" description="Helical" evidence="5">
    <location>
        <begin position="240"/>
        <end position="261"/>
    </location>
</feature>
<feature type="transmembrane region" description="Helical" evidence="5">
    <location>
        <begin position="16"/>
        <end position="33"/>
    </location>
</feature>
<dbReference type="GO" id="GO:0016036">
    <property type="term" value="P:cellular response to phosphate starvation"/>
    <property type="evidence" value="ECO:0007669"/>
    <property type="project" value="TreeGrafter"/>
</dbReference>
<dbReference type="GO" id="GO:0005886">
    <property type="term" value="C:plasma membrane"/>
    <property type="evidence" value="ECO:0007669"/>
    <property type="project" value="TreeGrafter"/>
</dbReference>
<evidence type="ECO:0000259" key="6">
    <source>
        <dbReference type="PROSITE" id="PS51380"/>
    </source>
</evidence>
<organism evidence="7 8">
    <name type="scientific">Acaulospora morrowiae</name>
    <dbReference type="NCBI Taxonomy" id="94023"/>
    <lineage>
        <taxon>Eukaryota</taxon>
        <taxon>Fungi</taxon>
        <taxon>Fungi incertae sedis</taxon>
        <taxon>Mucoromycota</taxon>
        <taxon>Glomeromycotina</taxon>
        <taxon>Glomeromycetes</taxon>
        <taxon>Diversisporales</taxon>
        <taxon>Acaulosporaceae</taxon>
        <taxon>Acaulospora</taxon>
    </lineage>
</organism>
<keyword evidence="8" id="KW-1185">Reference proteome</keyword>
<dbReference type="PROSITE" id="PS51380">
    <property type="entry name" value="EXS"/>
    <property type="match status" value="1"/>
</dbReference>
<dbReference type="GO" id="GO:0006817">
    <property type="term" value="P:phosphate ion transport"/>
    <property type="evidence" value="ECO:0007669"/>
    <property type="project" value="TreeGrafter"/>
</dbReference>
<keyword evidence="4 5" id="KW-0472">Membrane</keyword>
<comment type="caution">
    <text evidence="7">The sequence shown here is derived from an EMBL/GenBank/DDBJ whole genome shotgun (WGS) entry which is preliminary data.</text>
</comment>
<dbReference type="GO" id="GO:0005794">
    <property type="term" value="C:Golgi apparatus"/>
    <property type="evidence" value="ECO:0007669"/>
    <property type="project" value="TreeGrafter"/>
</dbReference>
<evidence type="ECO:0000256" key="5">
    <source>
        <dbReference type="SAM" id="Phobius"/>
    </source>
</evidence>
<dbReference type="EMBL" id="CAJVPV010007039">
    <property type="protein sequence ID" value="CAG8613981.1"/>
    <property type="molecule type" value="Genomic_DNA"/>
</dbReference>
<dbReference type="Proteomes" id="UP000789342">
    <property type="component" value="Unassembled WGS sequence"/>
</dbReference>
<name>A0A9N9GL96_9GLOM</name>
<feature type="transmembrane region" description="Helical" evidence="5">
    <location>
        <begin position="45"/>
        <end position="69"/>
    </location>
</feature>